<dbReference type="GO" id="GO:0005524">
    <property type="term" value="F:ATP binding"/>
    <property type="evidence" value="ECO:0007669"/>
    <property type="project" value="UniProtKB-KW"/>
</dbReference>
<dbReference type="GO" id="GO:0005634">
    <property type="term" value="C:nucleus"/>
    <property type="evidence" value="ECO:0007669"/>
    <property type="project" value="TreeGrafter"/>
</dbReference>
<evidence type="ECO:0000259" key="2">
    <source>
        <dbReference type="SMART" id="SM00382"/>
    </source>
</evidence>
<dbReference type="GO" id="GO:0003723">
    <property type="term" value="F:RNA binding"/>
    <property type="evidence" value="ECO:0007669"/>
    <property type="project" value="TreeGrafter"/>
</dbReference>
<dbReference type="InterPro" id="IPR027417">
    <property type="entry name" value="P-loop_NTPase"/>
</dbReference>
<dbReference type="HOGENOM" id="CLU_025506_1_1_1"/>
<dbReference type="AlphaFoldDB" id="F8NU00"/>
<dbReference type="EMBL" id="GL945433">
    <property type="protein sequence ID" value="EGO25127.1"/>
    <property type="molecule type" value="Genomic_DNA"/>
</dbReference>
<dbReference type="InterPro" id="IPR003959">
    <property type="entry name" value="ATPase_AAA_core"/>
</dbReference>
<dbReference type="Gene3D" id="3.40.50.300">
    <property type="entry name" value="P-loop containing nucleotide triphosphate hydrolases"/>
    <property type="match status" value="1"/>
</dbReference>
<dbReference type="SUPFAM" id="SSF52540">
    <property type="entry name" value="P-loop containing nucleoside triphosphate hydrolases"/>
    <property type="match status" value="1"/>
</dbReference>
<gene>
    <name evidence="3" type="ORF">SERLADRAFT_348624</name>
</gene>
<reference evidence="3" key="1">
    <citation type="submission" date="2011-04" db="EMBL/GenBank/DDBJ databases">
        <title>Evolution of plant cell wall degrading machinery underlies the functional diversity of forest fungi.</title>
        <authorList>
            <consortium name="US DOE Joint Genome Institute (JGI-PGF)"/>
            <person name="Eastwood D.C."/>
            <person name="Floudas D."/>
            <person name="Binder M."/>
            <person name="Majcherczyk A."/>
            <person name="Schneider P."/>
            <person name="Aerts A."/>
            <person name="Asiegbu F.O."/>
            <person name="Baker S.E."/>
            <person name="Barry K."/>
            <person name="Bendiksby M."/>
            <person name="Blumentritt M."/>
            <person name="Coutinho P.M."/>
            <person name="Cullen D."/>
            <person name="Cullen D."/>
            <person name="Gathman A."/>
            <person name="Goodell B."/>
            <person name="Henrissat B."/>
            <person name="Ihrmark K."/>
            <person name="Kauserud H."/>
            <person name="Kohler A."/>
            <person name="LaButti K."/>
            <person name="Lapidus A."/>
            <person name="Lavin J.L."/>
            <person name="Lee Y.-H."/>
            <person name="Lindquist E."/>
            <person name="Lilly W."/>
            <person name="Lucas S."/>
            <person name="Morin E."/>
            <person name="Murat C."/>
            <person name="Oguiza J.A."/>
            <person name="Park J."/>
            <person name="Pisabarro A.G."/>
            <person name="Riley R."/>
            <person name="Rosling A."/>
            <person name="Salamov A."/>
            <person name="Schmidt O."/>
            <person name="Schmutz J."/>
            <person name="Skrede I."/>
            <person name="Stenlid J."/>
            <person name="Wiebenga A."/>
            <person name="Xie X."/>
            <person name="Kues U."/>
            <person name="Hibbett D.S."/>
            <person name="Hoffmeister D."/>
            <person name="Hogberg N."/>
            <person name="Martin F."/>
            <person name="Grigoriev I.V."/>
            <person name="Watkinson S.C."/>
        </authorList>
    </citation>
    <scope>NUCLEOTIDE SEQUENCE</scope>
    <source>
        <strain evidence="3">S7.9</strain>
    </source>
</reference>
<accession>F8NU00</accession>
<feature type="domain" description="AAA+ ATPase" evidence="2">
    <location>
        <begin position="200"/>
        <end position="324"/>
    </location>
</feature>
<dbReference type="GO" id="GO:0016887">
    <property type="term" value="F:ATP hydrolysis activity"/>
    <property type="evidence" value="ECO:0007669"/>
    <property type="project" value="InterPro"/>
</dbReference>
<keyword evidence="1" id="KW-0547">Nucleotide-binding</keyword>
<evidence type="ECO:0000313" key="3">
    <source>
        <dbReference type="EMBL" id="EGO25127.1"/>
    </source>
</evidence>
<evidence type="ECO:0000256" key="1">
    <source>
        <dbReference type="RuleBase" id="RU003651"/>
    </source>
</evidence>
<dbReference type="CDD" id="cd19481">
    <property type="entry name" value="RecA-like_protease"/>
    <property type="match status" value="1"/>
</dbReference>
<dbReference type="SMART" id="SM00382">
    <property type="entry name" value="AAA"/>
    <property type="match status" value="1"/>
</dbReference>
<dbReference type="PROSITE" id="PS00674">
    <property type="entry name" value="AAA"/>
    <property type="match status" value="1"/>
</dbReference>
<sequence>MSFKETLDSAFAAPATNEKLKLLKCLKDVFPNSQHVAHVGRGDLLLAAYLKSVAIHVEVAHDEPTHSFFEWDVLGQGLNSQIYCGAIKFTYNGTDFTVYKVTFTKDRTIWQFFDFVFNAADDGAGRALLRAVYMWAGSLKDEIWVFQNGGWEKNAPLYQSIQLSNWENIVLENSFREGLRRDTKTFFANKEIYDSLDIAWKRGILLLGPPGNGKTETIKALLSESQQTTLYVKSFTAGFVRPENSIRAIFGHARRHSPCILVLEDLDTMITPQVRSYFLNEMDGLALNNGILTIATTNHPEDIDDAIINRPSRFDVKYTFDLPNATLRRDFALKWLSKIRARQESGVAKDSILTNDEEVARKVSEKTEGWSFAFLKELFVSYLLRLAHDESLNNGETKMPAEDIFFQQVDALSTQVLKQNSEEGKKAGVDGAGGPRMRRAITPALSPLGYTIPPQFVDSAGVNF</sequence>
<dbReference type="KEGG" id="sla:SERLADRAFT_348624"/>
<keyword evidence="1" id="KW-0067">ATP-binding</keyword>
<dbReference type="GO" id="GO:1990275">
    <property type="term" value="F:preribosome binding"/>
    <property type="evidence" value="ECO:0007669"/>
    <property type="project" value="TreeGrafter"/>
</dbReference>
<dbReference type="OrthoDB" id="2115716at2759"/>
<dbReference type="RefSeq" id="XP_007317249.1">
    <property type="nucleotide sequence ID" value="XM_007317187.1"/>
</dbReference>
<dbReference type="PANTHER" id="PTHR23077:SF132">
    <property type="entry name" value="ATP-DEPENDENT ZN PROTEASE"/>
    <property type="match status" value="1"/>
</dbReference>
<dbReference type="Proteomes" id="UP000008064">
    <property type="component" value="Unassembled WGS sequence"/>
</dbReference>
<comment type="similarity">
    <text evidence="1">Belongs to the AAA ATPase family.</text>
</comment>
<dbReference type="GO" id="GO:0042254">
    <property type="term" value="P:ribosome biogenesis"/>
    <property type="evidence" value="ECO:0007669"/>
    <property type="project" value="TreeGrafter"/>
</dbReference>
<dbReference type="InterPro" id="IPR003593">
    <property type="entry name" value="AAA+_ATPase"/>
</dbReference>
<dbReference type="PANTHER" id="PTHR23077">
    <property type="entry name" value="AAA-FAMILY ATPASE"/>
    <property type="match status" value="1"/>
</dbReference>
<name>F8NU00_SERL9</name>
<dbReference type="InterPro" id="IPR050168">
    <property type="entry name" value="AAA_ATPase_domain"/>
</dbReference>
<protein>
    <recommendedName>
        <fullName evidence="2">AAA+ ATPase domain-containing protein</fullName>
    </recommendedName>
</protein>
<dbReference type="InterPro" id="IPR003960">
    <property type="entry name" value="ATPase_AAA_CS"/>
</dbReference>
<proteinExistence type="inferred from homology"/>
<dbReference type="Pfam" id="PF00004">
    <property type="entry name" value="AAA"/>
    <property type="match status" value="1"/>
</dbReference>
<dbReference type="GeneID" id="18809185"/>
<organism>
    <name type="scientific">Serpula lacrymans var. lacrymans (strain S7.9)</name>
    <name type="common">Dry rot fungus</name>
    <dbReference type="NCBI Taxonomy" id="578457"/>
    <lineage>
        <taxon>Eukaryota</taxon>
        <taxon>Fungi</taxon>
        <taxon>Dikarya</taxon>
        <taxon>Basidiomycota</taxon>
        <taxon>Agaricomycotina</taxon>
        <taxon>Agaricomycetes</taxon>
        <taxon>Agaricomycetidae</taxon>
        <taxon>Boletales</taxon>
        <taxon>Coniophorineae</taxon>
        <taxon>Serpulaceae</taxon>
        <taxon>Serpula</taxon>
    </lineage>
</organism>